<proteinExistence type="predicted"/>
<sequence>MDDAAIKARTEELMAQFERMRAGAGDLRRRILEVRGEAKSPDGLVKAVVGNQGHLERLDIDPRVYRRPDSRQLAETITDTIRRAAAEANRLVEEAASAYLDVHDVRNALGGDMEAIFRRLDEELEPMTRES</sequence>
<dbReference type="Gene3D" id="3.30.1310.10">
    <property type="entry name" value="Nucleoid-associated protein YbaB-like domain"/>
    <property type="match status" value="1"/>
</dbReference>
<dbReference type="Pfam" id="PF02575">
    <property type="entry name" value="YbaB_DNA_bd"/>
    <property type="match status" value="1"/>
</dbReference>
<protein>
    <submittedName>
        <fullName evidence="1">Uncharacterized protein</fullName>
    </submittedName>
</protein>
<dbReference type="InterPro" id="IPR004401">
    <property type="entry name" value="YbaB/EbfC"/>
</dbReference>
<dbReference type="RefSeq" id="WP_281899369.1">
    <property type="nucleotide sequence ID" value="NZ_BSDI01000025.1"/>
</dbReference>
<keyword evidence="2" id="KW-1185">Reference proteome</keyword>
<dbReference type="EMBL" id="BSDI01000025">
    <property type="protein sequence ID" value="GLH99591.1"/>
    <property type="molecule type" value="Genomic_DNA"/>
</dbReference>
<organism evidence="1 2">
    <name type="scientific">Phytohabitans aurantiacus</name>
    <dbReference type="NCBI Taxonomy" id="3016789"/>
    <lineage>
        <taxon>Bacteria</taxon>
        <taxon>Bacillati</taxon>
        <taxon>Actinomycetota</taxon>
        <taxon>Actinomycetes</taxon>
        <taxon>Micromonosporales</taxon>
        <taxon>Micromonosporaceae</taxon>
    </lineage>
</organism>
<gene>
    <name evidence="1" type="ORF">Pa4123_48670</name>
</gene>
<accession>A0ABQ5R143</accession>
<evidence type="ECO:0000313" key="2">
    <source>
        <dbReference type="Proteomes" id="UP001144280"/>
    </source>
</evidence>
<dbReference type="SUPFAM" id="SSF82607">
    <property type="entry name" value="YbaB-like"/>
    <property type="match status" value="1"/>
</dbReference>
<name>A0ABQ5R143_9ACTN</name>
<dbReference type="InterPro" id="IPR036894">
    <property type="entry name" value="YbaB-like_sf"/>
</dbReference>
<comment type="caution">
    <text evidence="1">The sequence shown here is derived from an EMBL/GenBank/DDBJ whole genome shotgun (WGS) entry which is preliminary data.</text>
</comment>
<evidence type="ECO:0000313" key="1">
    <source>
        <dbReference type="EMBL" id="GLH99591.1"/>
    </source>
</evidence>
<reference evidence="1" key="1">
    <citation type="submission" date="2022-12" db="EMBL/GenBank/DDBJ databases">
        <title>New Phytohabitans aurantiacus sp. RD004123 nov., an actinomycete isolated from soil.</title>
        <authorList>
            <person name="Triningsih D.W."/>
            <person name="Harunari E."/>
            <person name="Igarashi Y."/>
        </authorList>
    </citation>
    <scope>NUCLEOTIDE SEQUENCE</scope>
    <source>
        <strain evidence="1">RD004123</strain>
    </source>
</reference>
<dbReference type="Proteomes" id="UP001144280">
    <property type="component" value="Unassembled WGS sequence"/>
</dbReference>